<reference evidence="1 2" key="1">
    <citation type="journal article" date="2023" name="Access Microbiol">
        <title>The genome of a steinernematid-associated Pseudomonas piscis bacterium encodes the biosynthesis of insect toxins.</title>
        <authorList>
            <person name="Awori R.M."/>
            <person name="Hendre P."/>
            <person name="Amugune N.O."/>
        </authorList>
    </citation>
    <scope>NUCLEOTIDE SEQUENCE [LARGE SCALE GENOMIC DNA]</scope>
    <source>
        <strain evidence="1 2">97</strain>
    </source>
</reference>
<keyword evidence="2" id="KW-1185">Reference proteome</keyword>
<organism evidence="1 2">
    <name type="scientific">Xenorhabdus griffiniae</name>
    <dbReference type="NCBI Taxonomy" id="351672"/>
    <lineage>
        <taxon>Bacteria</taxon>
        <taxon>Pseudomonadati</taxon>
        <taxon>Pseudomonadota</taxon>
        <taxon>Gammaproteobacteria</taxon>
        <taxon>Enterobacterales</taxon>
        <taxon>Morganellaceae</taxon>
        <taxon>Xenorhabdus</taxon>
    </lineage>
</organism>
<proteinExistence type="predicted"/>
<dbReference type="RefSeq" id="WP_189761205.1">
    <property type="nucleotide sequence ID" value="NZ_CAWPOC010000062.1"/>
</dbReference>
<protein>
    <submittedName>
        <fullName evidence="1">Uncharacterized protein</fullName>
    </submittedName>
</protein>
<accession>A0ABY9XKG5</accession>
<dbReference type="Proteomes" id="UP001300348">
    <property type="component" value="Chromosome"/>
</dbReference>
<evidence type="ECO:0000313" key="2">
    <source>
        <dbReference type="Proteomes" id="UP001300348"/>
    </source>
</evidence>
<gene>
    <name evidence="1" type="ORF">QL112_005220</name>
</gene>
<evidence type="ECO:0000313" key="1">
    <source>
        <dbReference type="EMBL" id="WNH03111.1"/>
    </source>
</evidence>
<sequence>MTWSEIYTAIKSKSIDLTALVISMAALFTSCSNQKYVEAAYANNQKIIDYSKKILKKTQCKFKP</sequence>
<dbReference type="EMBL" id="CP133647">
    <property type="protein sequence ID" value="WNH03111.1"/>
    <property type="molecule type" value="Genomic_DNA"/>
</dbReference>
<name>A0ABY9XKG5_9GAMM</name>
<dbReference type="GeneID" id="88854935"/>